<dbReference type="InterPro" id="IPR029063">
    <property type="entry name" value="SAM-dependent_MTases_sf"/>
</dbReference>
<evidence type="ECO:0000256" key="1">
    <source>
        <dbReference type="SAM" id="MobiDB-lite"/>
    </source>
</evidence>
<dbReference type="InterPro" id="IPR025714">
    <property type="entry name" value="Methyltranfer_dom"/>
</dbReference>
<dbReference type="HOGENOM" id="CLU_888041_0_0_0"/>
<reference evidence="3 4" key="1">
    <citation type="journal article" date="2013" name="Front. Microbiol.">
        <title>The genome of Nitrospina gracilis illuminates the metabolism and evolution of the major marine nitrite oxidizer.</title>
        <authorList>
            <person name="Luecker S."/>
            <person name="Nowka B."/>
            <person name="Rattei T."/>
            <person name="Spieck E."/>
            <person name="and Daims H."/>
        </authorList>
    </citation>
    <scope>NUCLEOTIDE SEQUENCE [LARGE SCALE GENOMIC DNA]</scope>
    <source>
        <strain evidence="3 4">3/211</strain>
    </source>
</reference>
<dbReference type="Proteomes" id="UP000011704">
    <property type="component" value="Unassembled WGS sequence"/>
</dbReference>
<feature type="domain" description="Methyltransferase" evidence="2">
    <location>
        <begin position="49"/>
        <end position="157"/>
    </location>
</feature>
<dbReference type="SUPFAM" id="SSF53335">
    <property type="entry name" value="S-adenosyl-L-methionine-dependent methyltransferases"/>
    <property type="match status" value="1"/>
</dbReference>
<dbReference type="AlphaFoldDB" id="M1YWV4"/>
<dbReference type="CDD" id="cd02440">
    <property type="entry name" value="AdoMet_MTases"/>
    <property type="match status" value="1"/>
</dbReference>
<comment type="caution">
    <text evidence="3">The sequence shown here is derived from an EMBL/GenBank/DDBJ whole genome shotgun (WGS) entry which is preliminary data.</text>
</comment>
<dbReference type="InParanoid" id="M1YWV4"/>
<dbReference type="STRING" id="1266370.NITGR_20014"/>
<accession>M1YWV4</accession>
<dbReference type="RefSeq" id="WP_005006966.1">
    <property type="nucleotide sequence ID" value="NZ_HG422173.1"/>
</dbReference>
<evidence type="ECO:0000259" key="2">
    <source>
        <dbReference type="Pfam" id="PF13847"/>
    </source>
</evidence>
<dbReference type="Gene3D" id="3.40.50.150">
    <property type="entry name" value="Vaccinia Virus protein VP39"/>
    <property type="match status" value="1"/>
</dbReference>
<sequence length="313" mass="35302">MAASFQLFAPDSEFLTTDTRATRWAIPYNHACLNARVDVLLNRNRDNVAGARVLDLASHIGTFSYAALQMDAASVHGVDTEADTIRRAGILFANRSVPQARYRFEVRDAFDLLETCDEDAYDTIFCFGMLYYTAEPYRLLTLMKRAARGTILLDTFTAAYAALQGKDALSIHPHVTDEVLNLPIQFTTLTQAEKKDYTLPESFPHKDRNLSLTTFPSIPLLETWFQSLNLKSTAMDWSAYIERPCHWKELWTPEQKKASHWADVYSAGCARLTGWTWREPVLRFGKVRTRQALRPGSGKSNAPAQPVCRAGTP</sequence>
<keyword evidence="4" id="KW-1185">Reference proteome</keyword>
<evidence type="ECO:0000313" key="4">
    <source>
        <dbReference type="Proteomes" id="UP000011704"/>
    </source>
</evidence>
<evidence type="ECO:0000313" key="3">
    <source>
        <dbReference type="EMBL" id="CCQ89979.1"/>
    </source>
</evidence>
<dbReference type="Pfam" id="PF13847">
    <property type="entry name" value="Methyltransf_31"/>
    <property type="match status" value="1"/>
</dbReference>
<protein>
    <recommendedName>
        <fullName evidence="2">Methyltransferase domain-containing protein</fullName>
    </recommendedName>
</protein>
<dbReference type="EMBL" id="CAQJ01000022">
    <property type="protein sequence ID" value="CCQ89979.1"/>
    <property type="molecule type" value="Genomic_DNA"/>
</dbReference>
<proteinExistence type="predicted"/>
<organism evidence="3 4">
    <name type="scientific">Nitrospina gracilis (strain 3/211)</name>
    <dbReference type="NCBI Taxonomy" id="1266370"/>
    <lineage>
        <taxon>Bacteria</taxon>
        <taxon>Pseudomonadati</taxon>
        <taxon>Nitrospinota/Tectimicrobiota group</taxon>
        <taxon>Nitrospinota</taxon>
        <taxon>Nitrospinia</taxon>
        <taxon>Nitrospinales</taxon>
        <taxon>Nitrospinaceae</taxon>
        <taxon>Nitrospina</taxon>
    </lineage>
</organism>
<name>M1YWV4_NITG3</name>
<feature type="region of interest" description="Disordered" evidence="1">
    <location>
        <begin position="292"/>
        <end position="313"/>
    </location>
</feature>
<gene>
    <name evidence="3" type="ORF">NITGR_20014</name>
</gene>